<proteinExistence type="predicted"/>
<gene>
    <name evidence="3" type="ORF">M1L60_26505</name>
</gene>
<dbReference type="PROSITE" id="PS51257">
    <property type="entry name" value="PROKAR_LIPOPROTEIN"/>
    <property type="match status" value="1"/>
</dbReference>
<keyword evidence="4" id="KW-1185">Reference proteome</keyword>
<sequence>MDVTRGSVLLAAVAVLATAGCAQAGSTNDNAAPRTTASADSGIGRNPATGGAGAAAPTTTKPAPVKKTTTTAPPPPKETEEARPAWARLVEACPNKGQKVEIQQVLEGDVTGDGRADTIVARTCEASTSYWPSTIEVFDGASDPVRPKRIGQPLLTERHKEDEPVVTGLSINAGMIGVKAYGTSPKGTRACPDLKLFYRYEHQGDGFKLVWRDWGPGEKCE</sequence>
<feature type="compositionally biased region" description="Low complexity" evidence="1">
    <location>
        <begin position="54"/>
        <end position="71"/>
    </location>
</feature>
<accession>A0ABT1DTI1</accession>
<dbReference type="EMBL" id="JAMYJR010000029">
    <property type="protein sequence ID" value="MCO8274156.1"/>
    <property type="molecule type" value="Genomic_DNA"/>
</dbReference>
<dbReference type="Proteomes" id="UP001523369">
    <property type="component" value="Unassembled WGS sequence"/>
</dbReference>
<evidence type="ECO:0000256" key="1">
    <source>
        <dbReference type="SAM" id="MobiDB-lite"/>
    </source>
</evidence>
<feature type="compositionally biased region" description="Polar residues" evidence="1">
    <location>
        <begin position="26"/>
        <end position="39"/>
    </location>
</feature>
<reference evidence="3 4" key="1">
    <citation type="submission" date="2022-06" db="EMBL/GenBank/DDBJ databases">
        <title>New Species of the Genus Actinoplanes, ActinopZanes ferrugineus.</title>
        <authorList>
            <person name="Ding P."/>
        </authorList>
    </citation>
    <scope>NUCLEOTIDE SEQUENCE [LARGE SCALE GENOMIC DNA]</scope>
    <source>
        <strain evidence="3 4">TRM88003</strain>
    </source>
</reference>
<name>A0ABT1DTI1_9ACTN</name>
<feature type="region of interest" description="Disordered" evidence="1">
    <location>
        <begin position="24"/>
        <end position="82"/>
    </location>
</feature>
<dbReference type="RefSeq" id="WP_253240235.1">
    <property type="nucleotide sequence ID" value="NZ_JAMYJR010000029.1"/>
</dbReference>
<protein>
    <recommendedName>
        <fullName evidence="5">Lipoprotein</fullName>
    </recommendedName>
</protein>
<feature type="chain" id="PRO_5046584955" description="Lipoprotein" evidence="2">
    <location>
        <begin position="25"/>
        <end position="221"/>
    </location>
</feature>
<evidence type="ECO:0000256" key="2">
    <source>
        <dbReference type="SAM" id="SignalP"/>
    </source>
</evidence>
<keyword evidence="2" id="KW-0732">Signal</keyword>
<evidence type="ECO:0000313" key="3">
    <source>
        <dbReference type="EMBL" id="MCO8274156.1"/>
    </source>
</evidence>
<comment type="caution">
    <text evidence="3">The sequence shown here is derived from an EMBL/GenBank/DDBJ whole genome shotgun (WGS) entry which is preliminary data.</text>
</comment>
<feature type="signal peptide" evidence="2">
    <location>
        <begin position="1"/>
        <end position="24"/>
    </location>
</feature>
<evidence type="ECO:0000313" key="4">
    <source>
        <dbReference type="Proteomes" id="UP001523369"/>
    </source>
</evidence>
<evidence type="ECO:0008006" key="5">
    <source>
        <dbReference type="Google" id="ProtNLM"/>
    </source>
</evidence>
<organism evidence="3 4">
    <name type="scientific">Paractinoplanes aksuensis</name>
    <dbReference type="NCBI Taxonomy" id="2939490"/>
    <lineage>
        <taxon>Bacteria</taxon>
        <taxon>Bacillati</taxon>
        <taxon>Actinomycetota</taxon>
        <taxon>Actinomycetes</taxon>
        <taxon>Micromonosporales</taxon>
        <taxon>Micromonosporaceae</taxon>
        <taxon>Paractinoplanes</taxon>
    </lineage>
</organism>